<keyword evidence="2" id="KW-1185">Reference proteome</keyword>
<sequence>MIHQIDWISSRSRQQVLETHCKLLEFVLDYQEPVILEELDQIRVFSEKLGLVQLGFQDNMMYFSDGFCFQKVLGGYILLKHGFKYPAHEVSIFLANDLIEFAQGLNDPQAPVIASALINDKELQEKLGYQPILWN</sequence>
<gene>
    <name evidence="1" type="ORF">BKE30_13995</name>
</gene>
<dbReference type="STRING" id="1907941.BKE30_13995"/>
<organism evidence="1 2">
    <name type="scientific">Alkanindiges hydrocarboniclasticus</name>
    <dbReference type="NCBI Taxonomy" id="1907941"/>
    <lineage>
        <taxon>Bacteria</taxon>
        <taxon>Pseudomonadati</taxon>
        <taxon>Pseudomonadota</taxon>
        <taxon>Gammaproteobacteria</taxon>
        <taxon>Moraxellales</taxon>
        <taxon>Moraxellaceae</taxon>
        <taxon>Alkanindiges</taxon>
    </lineage>
</organism>
<dbReference type="Proteomes" id="UP000192132">
    <property type="component" value="Unassembled WGS sequence"/>
</dbReference>
<name>A0A1S8CT29_9GAMM</name>
<reference evidence="1 2" key="1">
    <citation type="submission" date="2016-10" db="EMBL/GenBank/DDBJ databases">
        <title>Draft Genome sequence of Alkanindiges sp. strain H1.</title>
        <authorList>
            <person name="Subhash Y."/>
            <person name="Lee S."/>
        </authorList>
    </citation>
    <scope>NUCLEOTIDE SEQUENCE [LARGE SCALE GENOMIC DNA]</scope>
    <source>
        <strain evidence="1 2">H1</strain>
    </source>
</reference>
<dbReference type="EMBL" id="MLCN01000047">
    <property type="protein sequence ID" value="ONG37672.1"/>
    <property type="molecule type" value="Genomic_DNA"/>
</dbReference>
<comment type="caution">
    <text evidence="1">The sequence shown here is derived from an EMBL/GenBank/DDBJ whole genome shotgun (WGS) entry which is preliminary data.</text>
</comment>
<proteinExistence type="predicted"/>
<protein>
    <submittedName>
        <fullName evidence="1">Uncharacterized protein</fullName>
    </submittedName>
</protein>
<evidence type="ECO:0000313" key="1">
    <source>
        <dbReference type="EMBL" id="ONG37672.1"/>
    </source>
</evidence>
<dbReference type="RefSeq" id="WP_076879210.1">
    <property type="nucleotide sequence ID" value="NZ_MLCN01000047.1"/>
</dbReference>
<accession>A0A1S8CT29</accession>
<evidence type="ECO:0000313" key="2">
    <source>
        <dbReference type="Proteomes" id="UP000192132"/>
    </source>
</evidence>
<dbReference type="AlphaFoldDB" id="A0A1S8CT29"/>